<dbReference type="InterPro" id="IPR008040">
    <property type="entry name" value="Hydant_A_N"/>
</dbReference>
<dbReference type="PANTHER" id="PTHR11365">
    <property type="entry name" value="5-OXOPROLINASE RELATED"/>
    <property type="match status" value="1"/>
</dbReference>
<dbReference type="GO" id="GO:0017168">
    <property type="term" value="F:5-oxoprolinase (ATP-hydrolyzing) activity"/>
    <property type="evidence" value="ECO:0007669"/>
    <property type="project" value="TreeGrafter"/>
</dbReference>
<gene>
    <name evidence="4" type="ORF">FQ377_12145</name>
</gene>
<accession>A0A5D0XN02</accession>
<dbReference type="Pfam" id="PF05378">
    <property type="entry name" value="Hydant_A_N"/>
    <property type="match status" value="1"/>
</dbReference>
<feature type="domain" description="Hydantoinase A/oxoprolinase" evidence="1">
    <location>
        <begin position="205"/>
        <end position="491"/>
    </location>
</feature>
<dbReference type="Proteomes" id="UP000323410">
    <property type="component" value="Unassembled WGS sequence"/>
</dbReference>
<dbReference type="Pfam" id="PF01968">
    <property type="entry name" value="Hydantoinase_A"/>
    <property type="match status" value="1"/>
</dbReference>
<comment type="caution">
    <text evidence="4">The sequence shown here is derived from an EMBL/GenBank/DDBJ whole genome shotgun (WGS) entry which is preliminary data.</text>
</comment>
<evidence type="ECO:0000313" key="5">
    <source>
        <dbReference type="Proteomes" id="UP000323410"/>
    </source>
</evidence>
<dbReference type="AlphaFoldDB" id="A0A5D0XN02"/>
<evidence type="ECO:0000313" key="4">
    <source>
        <dbReference type="EMBL" id="TYC97954.1"/>
    </source>
</evidence>
<protein>
    <submittedName>
        <fullName evidence="4">Hydantoinase/oxoprolinase family protein</fullName>
    </submittedName>
</protein>
<dbReference type="PANTHER" id="PTHR11365:SF23">
    <property type="entry name" value="HYPOTHETICAL 5-OXOPROLINASE (EUROFUNG)-RELATED"/>
    <property type="match status" value="1"/>
</dbReference>
<dbReference type="RefSeq" id="WP_148601526.1">
    <property type="nucleotide sequence ID" value="NZ_VSLD01000006.1"/>
</dbReference>
<feature type="domain" description="Acetophenone carboxylase-like C-terminal" evidence="3">
    <location>
        <begin position="508"/>
        <end position="673"/>
    </location>
</feature>
<dbReference type="GO" id="GO:0006749">
    <property type="term" value="P:glutathione metabolic process"/>
    <property type="evidence" value="ECO:0007669"/>
    <property type="project" value="TreeGrafter"/>
</dbReference>
<organism evidence="4 5">
    <name type="scientific">Arthrobacter echini</name>
    <dbReference type="NCBI Taxonomy" id="1529066"/>
    <lineage>
        <taxon>Bacteria</taxon>
        <taxon>Bacillati</taxon>
        <taxon>Actinomycetota</taxon>
        <taxon>Actinomycetes</taxon>
        <taxon>Micrococcales</taxon>
        <taxon>Micrococcaceae</taxon>
        <taxon>Arthrobacter</taxon>
    </lineage>
</organism>
<dbReference type="EMBL" id="VSLD01000006">
    <property type="protein sequence ID" value="TYC97954.1"/>
    <property type="molecule type" value="Genomic_DNA"/>
</dbReference>
<evidence type="ECO:0000259" key="1">
    <source>
        <dbReference type="Pfam" id="PF01968"/>
    </source>
</evidence>
<dbReference type="InterPro" id="IPR049517">
    <property type="entry name" value="ACX-like_C"/>
</dbReference>
<name>A0A5D0XN02_9MICC</name>
<evidence type="ECO:0000259" key="2">
    <source>
        <dbReference type="Pfam" id="PF05378"/>
    </source>
</evidence>
<dbReference type="InterPro" id="IPR002821">
    <property type="entry name" value="Hydantoinase_A"/>
</dbReference>
<reference evidence="4 5" key="1">
    <citation type="submission" date="2019-08" db="EMBL/GenBank/DDBJ databases">
        <title>Genone of Arthrobacter echini P9.</title>
        <authorList>
            <person name="Bowman J.P."/>
        </authorList>
    </citation>
    <scope>NUCLEOTIDE SEQUENCE [LARGE SCALE GENOMIC DNA]</scope>
    <source>
        <strain evidence="4 5">P9</strain>
    </source>
</reference>
<dbReference type="SUPFAM" id="SSF53067">
    <property type="entry name" value="Actin-like ATPase domain"/>
    <property type="match status" value="1"/>
</dbReference>
<sequence>MAFRLGVDVGGTFTDILLINEDSGETHRFKTASTPEDQSIGVLHGIEQVCRAAGVPTSEVTEVLHGTTVATNAILEHKGARVGLVTTKGFRQVLQIARSFVPGGLAGWIIWPKPEPLADLEDTVEVAERVTTSGEVRIALDDDDVRTQLRRLKKRGIEALSISLINSFAYGAHEARVAELAAEELPGVPVSVSSVVLPELREYERTITTVANAYVQGQVSRYVGSLEEKLTAAGIDGALSILRSDGGLVSGKVAADNPVSLLLSGPAGGVTGAVWAAEQAGFKDLLTFDMGGTSTDVALVQDLTPRIGRETSVGDLTVRATSVDVRTVGAGGGSIAHVPQLTGALRVGPQSAGAAPGPASYGKGGTEPTVTDANVVLGYLPAQLAGGEIALDVDAAATAVATIADALGLGGAENAAEGIIDIVNENIYGALKLVSTQQGFDPRDFALVAFGGAGPLHANALGKLTGAWPVIIPPSPGVLCAYGDATTSLRDESARTLVKRFSELGDAEVRAVLEELAATARESLLAAGLREDELTVTYSADLRYHGQGFEIPIGVDLATFTDDGGLAALRSSFDAEHERLFAFLLDNEHELVTARATVSGPRPEVAAVTLETGIPDPQAALRTTYSIFVAGERVEASIYDRELLLAGNVVTGPAVIAEMDSTTLVLPGHTATVHQHGSLLIRPLDETTTASTTSSTTSED</sequence>
<dbReference type="InterPro" id="IPR045079">
    <property type="entry name" value="Oxoprolinase-like"/>
</dbReference>
<dbReference type="GO" id="GO:0005829">
    <property type="term" value="C:cytosol"/>
    <property type="evidence" value="ECO:0007669"/>
    <property type="project" value="TreeGrafter"/>
</dbReference>
<dbReference type="InterPro" id="IPR043129">
    <property type="entry name" value="ATPase_NBD"/>
</dbReference>
<dbReference type="Pfam" id="PF19278">
    <property type="entry name" value="Hydant_A_C"/>
    <property type="match status" value="1"/>
</dbReference>
<keyword evidence="5" id="KW-1185">Reference proteome</keyword>
<feature type="domain" description="Hydantoinase/oxoprolinase N-terminal" evidence="2">
    <location>
        <begin position="4"/>
        <end position="184"/>
    </location>
</feature>
<evidence type="ECO:0000259" key="3">
    <source>
        <dbReference type="Pfam" id="PF19278"/>
    </source>
</evidence>
<dbReference type="OrthoDB" id="9768323at2"/>
<proteinExistence type="predicted"/>